<reference evidence="1 2" key="1">
    <citation type="submission" date="2022-07" db="EMBL/GenBank/DDBJ databases">
        <authorList>
            <person name="Phongsopitanun W."/>
            <person name="Tanasupawat S."/>
        </authorList>
    </citation>
    <scope>NUCLEOTIDE SEQUENCE [LARGE SCALE GENOMIC DNA]</scope>
    <source>
        <strain evidence="1 2">RCU-064</strain>
    </source>
</reference>
<dbReference type="RefSeq" id="WP_256654522.1">
    <property type="nucleotide sequence ID" value="NZ_JANIAA010000038.1"/>
</dbReference>
<feature type="non-terminal residue" evidence="1">
    <location>
        <position position="1"/>
    </location>
</feature>
<evidence type="ECO:0000313" key="2">
    <source>
        <dbReference type="Proteomes" id="UP001204746"/>
    </source>
</evidence>
<comment type="caution">
    <text evidence="1">The sequence shown here is derived from an EMBL/GenBank/DDBJ whole genome shotgun (WGS) entry which is preliminary data.</text>
</comment>
<gene>
    <name evidence="1" type="ORF">NP777_36745</name>
</gene>
<organism evidence="1 2">
    <name type="scientific">Streptomyces rugosispiralis</name>
    <dbReference type="NCBI Taxonomy" id="2967341"/>
    <lineage>
        <taxon>Bacteria</taxon>
        <taxon>Bacillati</taxon>
        <taxon>Actinomycetota</taxon>
        <taxon>Actinomycetes</taxon>
        <taxon>Kitasatosporales</taxon>
        <taxon>Streptomycetaceae</taxon>
        <taxon>Streptomyces</taxon>
    </lineage>
</organism>
<proteinExistence type="predicted"/>
<evidence type="ECO:0000313" key="1">
    <source>
        <dbReference type="EMBL" id="MCQ8193714.1"/>
    </source>
</evidence>
<protein>
    <submittedName>
        <fullName evidence="1">Short-chain dehydrogenase</fullName>
    </submittedName>
</protein>
<keyword evidence="2" id="KW-1185">Reference proteome</keyword>
<accession>A0ABT1V8K8</accession>
<dbReference type="Proteomes" id="UP001204746">
    <property type="component" value="Unassembled WGS sequence"/>
</dbReference>
<dbReference type="EMBL" id="JANIAA010000038">
    <property type="protein sequence ID" value="MCQ8193714.1"/>
    <property type="molecule type" value="Genomic_DNA"/>
</dbReference>
<sequence>AYRPISGDQGFTPAAKLDTATLEGLTPLPLFTPLEVVQAVLPEWSKHGEGTFPPAQGYSAAQPMPHLSRPGPVMSATRNYLYSPNAELAHTGTYIGAPTITSLIARSKVSAAAQAAFEPADGPQLPAVDPDDLAEHYWNMHTKRDHVKQFHPEPLAPQATA</sequence>
<name>A0ABT1V8K8_9ACTN</name>